<evidence type="ECO:0000313" key="3">
    <source>
        <dbReference type="Proteomes" id="UP000712600"/>
    </source>
</evidence>
<comment type="caution">
    <text evidence="2">The sequence shown here is derived from an EMBL/GenBank/DDBJ whole genome shotgun (WGS) entry which is preliminary data.</text>
</comment>
<dbReference type="AlphaFoldDB" id="A0A8S9P5X1"/>
<evidence type="ECO:0000313" key="2">
    <source>
        <dbReference type="EMBL" id="KAF3508772.1"/>
    </source>
</evidence>
<gene>
    <name evidence="2" type="ORF">F2Q69_00006817</name>
</gene>
<dbReference type="EMBL" id="QGKX02001521">
    <property type="protein sequence ID" value="KAF3508772.1"/>
    <property type="molecule type" value="Genomic_DNA"/>
</dbReference>
<protein>
    <submittedName>
        <fullName evidence="2">Uncharacterized protein</fullName>
    </submittedName>
</protein>
<sequence length="89" mass="10235">MLPDMPHSQPPHPIPHPERVRTQSDSSSPLKDESRTPSSSWSSPPLRSQNGDRRRRNKNRASSGAPSEPLHNQPLERLPRREWGMRKDQ</sequence>
<reference evidence="2" key="1">
    <citation type="submission" date="2019-12" db="EMBL/GenBank/DDBJ databases">
        <title>Genome sequencing and annotation of Brassica cretica.</title>
        <authorList>
            <person name="Studholme D.J."/>
            <person name="Sarris P."/>
        </authorList>
    </citation>
    <scope>NUCLEOTIDE SEQUENCE</scope>
    <source>
        <strain evidence="2">PFS-109/04</strain>
        <tissue evidence="2">Leaf</tissue>
    </source>
</reference>
<feature type="compositionally biased region" description="Low complexity" evidence="1">
    <location>
        <begin position="36"/>
        <end position="48"/>
    </location>
</feature>
<feature type="compositionally biased region" description="Basic and acidic residues" evidence="1">
    <location>
        <begin position="77"/>
        <end position="89"/>
    </location>
</feature>
<organism evidence="2 3">
    <name type="scientific">Brassica cretica</name>
    <name type="common">Mustard</name>
    <dbReference type="NCBI Taxonomy" id="69181"/>
    <lineage>
        <taxon>Eukaryota</taxon>
        <taxon>Viridiplantae</taxon>
        <taxon>Streptophyta</taxon>
        <taxon>Embryophyta</taxon>
        <taxon>Tracheophyta</taxon>
        <taxon>Spermatophyta</taxon>
        <taxon>Magnoliopsida</taxon>
        <taxon>eudicotyledons</taxon>
        <taxon>Gunneridae</taxon>
        <taxon>Pentapetalae</taxon>
        <taxon>rosids</taxon>
        <taxon>malvids</taxon>
        <taxon>Brassicales</taxon>
        <taxon>Brassicaceae</taxon>
        <taxon>Brassiceae</taxon>
        <taxon>Brassica</taxon>
    </lineage>
</organism>
<accession>A0A8S9P5X1</accession>
<proteinExistence type="predicted"/>
<name>A0A8S9P5X1_BRACR</name>
<evidence type="ECO:0000256" key="1">
    <source>
        <dbReference type="SAM" id="MobiDB-lite"/>
    </source>
</evidence>
<feature type="region of interest" description="Disordered" evidence="1">
    <location>
        <begin position="1"/>
        <end position="89"/>
    </location>
</feature>
<dbReference type="Proteomes" id="UP000712600">
    <property type="component" value="Unassembled WGS sequence"/>
</dbReference>